<dbReference type="PANTHER" id="PTHR45978:SF2">
    <property type="entry name" value="SPX DOMAIN-CONTAINING PROTEIN 3"/>
    <property type="match status" value="1"/>
</dbReference>
<evidence type="ECO:0000313" key="3">
    <source>
        <dbReference type="Proteomes" id="UP000467841"/>
    </source>
</evidence>
<proteinExistence type="predicted"/>
<dbReference type="PANTHER" id="PTHR45978">
    <property type="entry name" value="SPX DOMAIN-CONTAINING PROTEIN 3"/>
    <property type="match status" value="1"/>
</dbReference>
<evidence type="ECO:0000313" key="2">
    <source>
        <dbReference type="EMBL" id="CAA7050679.1"/>
    </source>
</evidence>
<dbReference type="InterPro" id="IPR031142">
    <property type="entry name" value="SPX_prot"/>
</dbReference>
<dbReference type="AlphaFoldDB" id="A0A6D2KEJ0"/>
<feature type="domain" description="SPX" evidence="1">
    <location>
        <begin position="1"/>
        <end position="142"/>
    </location>
</feature>
<dbReference type="GO" id="GO:0016036">
    <property type="term" value="P:cellular response to phosphate starvation"/>
    <property type="evidence" value="ECO:0007669"/>
    <property type="project" value="InterPro"/>
</dbReference>
<keyword evidence="3" id="KW-1185">Reference proteome</keyword>
<dbReference type="Pfam" id="PF03105">
    <property type="entry name" value="SPX"/>
    <property type="match status" value="2"/>
</dbReference>
<organism evidence="2 3">
    <name type="scientific">Microthlaspi erraticum</name>
    <dbReference type="NCBI Taxonomy" id="1685480"/>
    <lineage>
        <taxon>Eukaryota</taxon>
        <taxon>Viridiplantae</taxon>
        <taxon>Streptophyta</taxon>
        <taxon>Embryophyta</taxon>
        <taxon>Tracheophyta</taxon>
        <taxon>Spermatophyta</taxon>
        <taxon>Magnoliopsida</taxon>
        <taxon>eudicotyledons</taxon>
        <taxon>Gunneridae</taxon>
        <taxon>Pentapetalae</taxon>
        <taxon>rosids</taxon>
        <taxon>malvids</taxon>
        <taxon>Brassicales</taxon>
        <taxon>Brassicaceae</taxon>
        <taxon>Coluteocarpeae</taxon>
        <taxon>Microthlaspi</taxon>
    </lineage>
</organism>
<evidence type="ECO:0000259" key="1">
    <source>
        <dbReference type="PROSITE" id="PS51382"/>
    </source>
</evidence>
<dbReference type="OrthoDB" id="6493944at2759"/>
<gene>
    <name evidence="2" type="ORF">MERR_LOCUS37914</name>
</gene>
<reference evidence="2" key="1">
    <citation type="submission" date="2020-01" db="EMBL/GenBank/DDBJ databases">
        <authorList>
            <person name="Mishra B."/>
        </authorList>
    </citation>
    <scope>NUCLEOTIDE SEQUENCE [LARGE SCALE GENOMIC DNA]</scope>
</reference>
<dbReference type="EMBL" id="CACVBM020001451">
    <property type="protein sequence ID" value="CAA7050679.1"/>
    <property type="molecule type" value="Genomic_DNA"/>
</dbReference>
<dbReference type="CDD" id="cd14481">
    <property type="entry name" value="SPX_AtSPX1_like"/>
    <property type="match status" value="1"/>
</dbReference>
<protein>
    <recommendedName>
        <fullName evidence="1">SPX domain-containing protein</fullName>
    </recommendedName>
</protein>
<dbReference type="Proteomes" id="UP000467841">
    <property type="component" value="Unassembled WGS sequence"/>
</dbReference>
<dbReference type="PROSITE" id="PS51382">
    <property type="entry name" value="SPX"/>
    <property type="match status" value="1"/>
</dbReference>
<name>A0A6D2KEJ0_9BRAS</name>
<dbReference type="InterPro" id="IPR004331">
    <property type="entry name" value="SPX_dom"/>
</dbReference>
<comment type="caution">
    <text evidence="2">The sequence shown here is derived from an EMBL/GenBank/DDBJ whole genome shotgun (WGS) entry which is preliminary data.</text>
</comment>
<accession>A0A6D2KEJ0</accession>
<sequence length="249" mass="28779">MKFGKRIKEQIQESLPEWRDKFLRYKELKNLISSPAPSESVFIGLLNDEIDKFNAFFVEQEEDFIIHHKELQYRIQRLVEKCGHNDDIRIEEIGEVRKDIVNFHGEMVLLVNYSNINYTGLAKILKKYDKRRGGKLRSPFIQKVLRQPFFKTDLVSRLVREWETTMDAMFSPPSDSPSSLADAEEHERSTVAAAGEGIFRNTVAALLTMREMRRVSSTHSAFSLPPLNLSDSDLSLRSIHIPSPIPIPY</sequence>